<proteinExistence type="inferred from homology"/>
<dbReference type="GO" id="GO:0016042">
    <property type="term" value="P:lipid catabolic process"/>
    <property type="evidence" value="ECO:0007669"/>
    <property type="project" value="TreeGrafter"/>
</dbReference>
<name>A0A9P0B9W1_BRAAE</name>
<organism evidence="7 8">
    <name type="scientific">Brassicogethes aeneus</name>
    <name type="common">Rape pollen beetle</name>
    <name type="synonym">Meligethes aeneus</name>
    <dbReference type="NCBI Taxonomy" id="1431903"/>
    <lineage>
        <taxon>Eukaryota</taxon>
        <taxon>Metazoa</taxon>
        <taxon>Ecdysozoa</taxon>
        <taxon>Arthropoda</taxon>
        <taxon>Hexapoda</taxon>
        <taxon>Insecta</taxon>
        <taxon>Pterygota</taxon>
        <taxon>Neoptera</taxon>
        <taxon>Endopterygota</taxon>
        <taxon>Coleoptera</taxon>
        <taxon>Polyphaga</taxon>
        <taxon>Cucujiformia</taxon>
        <taxon>Nitidulidae</taxon>
        <taxon>Meligethinae</taxon>
        <taxon>Brassicogethes</taxon>
    </lineage>
</organism>
<evidence type="ECO:0000313" key="8">
    <source>
        <dbReference type="Proteomes" id="UP001154078"/>
    </source>
</evidence>
<comment type="similarity">
    <text evidence="2 4">Belongs to the AB hydrolase superfamily. Lipase family.</text>
</comment>
<keyword evidence="5" id="KW-0732">Signal</keyword>
<evidence type="ECO:0000256" key="5">
    <source>
        <dbReference type="SAM" id="SignalP"/>
    </source>
</evidence>
<evidence type="ECO:0000256" key="3">
    <source>
        <dbReference type="ARBA" id="ARBA00022525"/>
    </source>
</evidence>
<dbReference type="AlphaFoldDB" id="A0A9P0B9W1"/>
<dbReference type="SUPFAM" id="SSF53474">
    <property type="entry name" value="alpha/beta-Hydrolases"/>
    <property type="match status" value="1"/>
</dbReference>
<dbReference type="InterPro" id="IPR029058">
    <property type="entry name" value="AB_hydrolase_fold"/>
</dbReference>
<protein>
    <recommendedName>
        <fullName evidence="6">Lipase domain-containing protein</fullName>
    </recommendedName>
</protein>
<dbReference type="Gene3D" id="3.40.50.1820">
    <property type="entry name" value="alpha/beta hydrolase"/>
    <property type="match status" value="1"/>
</dbReference>
<evidence type="ECO:0000259" key="6">
    <source>
        <dbReference type="Pfam" id="PF00151"/>
    </source>
</evidence>
<accession>A0A9P0B9W1</accession>
<dbReference type="Proteomes" id="UP001154078">
    <property type="component" value="Chromosome 6"/>
</dbReference>
<dbReference type="EMBL" id="OV121137">
    <property type="protein sequence ID" value="CAH0559712.1"/>
    <property type="molecule type" value="Genomic_DNA"/>
</dbReference>
<evidence type="ECO:0000256" key="1">
    <source>
        <dbReference type="ARBA" id="ARBA00004613"/>
    </source>
</evidence>
<feature type="chain" id="PRO_5040134729" description="Lipase domain-containing protein" evidence="5">
    <location>
        <begin position="17"/>
        <end position="354"/>
    </location>
</feature>
<dbReference type="OrthoDB" id="199913at2759"/>
<feature type="domain" description="Lipase" evidence="6">
    <location>
        <begin position="45"/>
        <end position="304"/>
    </location>
</feature>
<feature type="signal peptide" evidence="5">
    <location>
        <begin position="1"/>
        <end position="16"/>
    </location>
</feature>
<dbReference type="PANTHER" id="PTHR11610:SF169">
    <property type="entry name" value="GH15759P-RELATED"/>
    <property type="match status" value="1"/>
</dbReference>
<dbReference type="InterPro" id="IPR000734">
    <property type="entry name" value="TAG_lipase"/>
</dbReference>
<dbReference type="PRINTS" id="PR00821">
    <property type="entry name" value="TAGLIPASE"/>
</dbReference>
<evidence type="ECO:0000313" key="7">
    <source>
        <dbReference type="EMBL" id="CAH0559712.1"/>
    </source>
</evidence>
<dbReference type="GO" id="GO:0017171">
    <property type="term" value="F:serine hydrolase activity"/>
    <property type="evidence" value="ECO:0007669"/>
    <property type="project" value="TreeGrafter"/>
</dbReference>
<dbReference type="Pfam" id="PF00151">
    <property type="entry name" value="Lipase"/>
    <property type="match status" value="1"/>
</dbReference>
<comment type="subcellular location">
    <subcellularLocation>
        <location evidence="1">Secreted</location>
    </subcellularLocation>
</comment>
<keyword evidence="3" id="KW-0964">Secreted</keyword>
<evidence type="ECO:0000256" key="4">
    <source>
        <dbReference type="RuleBase" id="RU004262"/>
    </source>
</evidence>
<dbReference type="GO" id="GO:0016298">
    <property type="term" value="F:lipase activity"/>
    <property type="evidence" value="ECO:0007669"/>
    <property type="project" value="InterPro"/>
</dbReference>
<dbReference type="GO" id="GO:0005615">
    <property type="term" value="C:extracellular space"/>
    <property type="evidence" value="ECO:0007669"/>
    <property type="project" value="TreeGrafter"/>
</dbReference>
<sequence>MSLTVLSAAICTLLGAENTAPPPTYSLDSGYYSVITNDRQLCPPVRDFEVTYYYYSRANTSNPKVLKINDDNLFTASGFDINLPTKIFVHGFTQMHTSIDAQGVKDAYLSTVDCNLILVDARVLFAGINYIAAAHNVVPLGEYTAKFVCWLVSKGMPLSSLELIGMSLGGQTVGIIGQSMQCGKPPKVVAYDPAGPLFTGLPIDERLDSTDGDLVIVIHSNQGFFGYPSNCGDVDFYINTNPYDQPGCHLVQYLLENSFDVVGYLFCSHNYSWRVAVYAIYHPTAFPARQCNSSAEYKEGKCDGNDLQYLGDTVTSSLVANYKVSRMHSIGEIYNYKLEIADFDMNCWRLLILL</sequence>
<dbReference type="InterPro" id="IPR013818">
    <property type="entry name" value="Lipase"/>
</dbReference>
<dbReference type="PANTHER" id="PTHR11610">
    <property type="entry name" value="LIPASE"/>
    <property type="match status" value="1"/>
</dbReference>
<gene>
    <name evidence="7" type="ORF">MELIAE_LOCUS9731</name>
</gene>
<evidence type="ECO:0000256" key="2">
    <source>
        <dbReference type="ARBA" id="ARBA00010701"/>
    </source>
</evidence>
<reference evidence="7" key="1">
    <citation type="submission" date="2021-12" db="EMBL/GenBank/DDBJ databases">
        <authorList>
            <person name="King R."/>
        </authorList>
    </citation>
    <scope>NUCLEOTIDE SEQUENCE</scope>
</reference>
<keyword evidence="8" id="KW-1185">Reference proteome</keyword>